<feature type="coiled-coil region" evidence="1">
    <location>
        <begin position="430"/>
        <end position="457"/>
    </location>
</feature>
<dbReference type="PANTHER" id="PTHR32182:SF0">
    <property type="entry name" value="DNA REPLICATION AND REPAIR PROTEIN RECF"/>
    <property type="match status" value="1"/>
</dbReference>
<dbReference type="Pfam" id="PF13558">
    <property type="entry name" value="SbcC_Walker_B"/>
    <property type="match status" value="1"/>
</dbReference>
<reference evidence="2" key="1">
    <citation type="journal article" date="2022" name="Int. J. Syst. Evol. Microbiol.">
        <title>Genome-based, phenotypic and chemotaxonomic classification of Faecalibacterium strains: proposal of three novel species Faecalibacterium duncaniae sp. nov., Faecalibacterium hattorii sp. nov. and Faecalibacterium gallinarum sp. nov. .</title>
        <authorList>
            <person name="Sakamoto M."/>
            <person name="Sakurai N."/>
            <person name="Tanno H."/>
            <person name="Iino T."/>
            <person name="Ohkuma M."/>
            <person name="Endo A."/>
        </authorList>
    </citation>
    <scope>NUCLEOTIDE SEQUENCE</scope>
    <source>
        <strain evidence="2">JCM 17207</strain>
    </source>
</reference>
<evidence type="ECO:0000313" key="3">
    <source>
        <dbReference type="Proteomes" id="UP001055185"/>
    </source>
</evidence>
<feature type="coiled-coil region" evidence="1">
    <location>
        <begin position="272"/>
        <end position="320"/>
    </location>
</feature>
<evidence type="ECO:0000256" key="1">
    <source>
        <dbReference type="SAM" id="Coils"/>
    </source>
</evidence>
<protein>
    <submittedName>
        <fullName evidence="2">ATPase</fullName>
    </submittedName>
</protein>
<dbReference type="SUPFAM" id="SSF52540">
    <property type="entry name" value="P-loop containing nucleoside triphosphate hydrolases"/>
    <property type="match status" value="1"/>
</dbReference>
<feature type="coiled-coil region" evidence="1">
    <location>
        <begin position="216"/>
        <end position="246"/>
    </location>
</feature>
<keyword evidence="3" id="KW-1185">Reference proteome</keyword>
<dbReference type="Pfam" id="PF13555">
    <property type="entry name" value="AAA_29"/>
    <property type="match status" value="1"/>
</dbReference>
<name>A0AA37MYZ2_9FIRM</name>
<proteinExistence type="predicted"/>
<accession>A0AA37MYZ2</accession>
<dbReference type="EMBL" id="BQKV01000038">
    <property type="protein sequence ID" value="GJN64635.1"/>
    <property type="molecule type" value="Genomic_DNA"/>
</dbReference>
<keyword evidence="1" id="KW-0175">Coiled coil</keyword>
<dbReference type="InterPro" id="IPR027417">
    <property type="entry name" value="P-loop_NTPase"/>
</dbReference>
<gene>
    <name evidence="2" type="ORF">JCM17207_12600</name>
</gene>
<sequence>MKKLKKILLINWLYFSKELIEVEDINFLTGKNGAGKSTVIDALQIVLLGETNSRNFNQAANEKSQRTLEGYLRADMDENNPNSRRGKDFSSFIACEFWDDVESKPFVSGVMFDCRSDGGSQEHFFLYDGPLPEDCFVRQGEAIDLPNLRSFLKTYGVRGKLYDTQKQYRADLLAKWNVHNEQVMRMMKKAVSFRPIVDIQKFITENICDIPEKPDIEAMQQTIRDYKRDEQLAQRQEEKLEALHDIRRHYQDWQQAIERWRIQSFLSRWAEKEVQQAAIERAEQAKRECEAALGEAEKQIEALATEIGQKENRQRELDRAIAQSNVYQEAERLEQQKAERVVEQKKLMDGCQKLALEIRREAGRINHICEKVMAWEEETLTPVQQAAENAKKAYTPFESAGPDLFAKPISLFEQAQSATSDFWRSVRNTAHKVEDQVDAYKIEVDQKKAALANLRKNVKDYPRGLIELQKRLSTELEQQIGHPVEVYILADVLEIREEAWRGAVEGYLNMQKFYLLVEPVYYQSALKLYDQIKRDFMQNTFGIVDVGKLREQEKIEPKENSLAQKVETKNDLARSYMDYLLGRVICCTHVEELRDYKTAITAEGMLYQGYVARPLRRAWMEDAFIGRRAVELRIRRLEAELAQVEGAIRYWNPILQVLKNQDEPLFTQFFVQNTVQEKLDGYTRSLEIKKEIVEIENQLSQLNLFWLDEQRRTIEGLRKEIETLRGKQSSTVERQGQLKEQIHQLEYVTLPEQCQKLTELEDRISEEFTAEYQEQVGLPRYKQELARLKRPEAVQKNFSEQLIRSRNEQQTTWSELLGARNNYADRFKPCSFRVDALDNDEYEMERQALEESELPKYREKIKAARESALEQFQNDFLSKLKSSIDQVREQVKNLNKALKQAKFGTDQYLFRVDRNPDYADYYNMIMAPELMEGEGGLFALPFQQKYGKLIESLFNQIATSDDTQINARKQSELQQNIERFTDFRTYLKFDLETTDQNGSKQLLSQTLNIKSGGETQTPFYIAVLASFAQLYQVNNPSVLASNTVRLVVFDEAFNKMDSDRIVESVRLLRKMGLQAIICTPPDKLPDIMPLADRTHLVIKEKYKMHIKAWGKEIMPA</sequence>
<dbReference type="GO" id="GO:0006302">
    <property type="term" value="P:double-strand break repair"/>
    <property type="evidence" value="ECO:0007669"/>
    <property type="project" value="TreeGrafter"/>
</dbReference>
<dbReference type="Gene3D" id="3.40.50.300">
    <property type="entry name" value="P-loop containing nucleotide triphosphate hydrolases"/>
    <property type="match status" value="2"/>
</dbReference>
<dbReference type="PANTHER" id="PTHR32182">
    <property type="entry name" value="DNA REPLICATION AND REPAIR PROTEIN RECF"/>
    <property type="match status" value="1"/>
</dbReference>
<feature type="coiled-coil region" evidence="1">
    <location>
        <begin position="877"/>
        <end position="904"/>
    </location>
</feature>
<dbReference type="GO" id="GO:0000731">
    <property type="term" value="P:DNA synthesis involved in DNA repair"/>
    <property type="evidence" value="ECO:0007669"/>
    <property type="project" value="TreeGrafter"/>
</dbReference>
<organism evidence="2 3">
    <name type="scientific">Faecalibacterium gallinarum</name>
    <dbReference type="NCBI Taxonomy" id="2903556"/>
    <lineage>
        <taxon>Bacteria</taxon>
        <taxon>Bacillati</taxon>
        <taxon>Bacillota</taxon>
        <taxon>Clostridia</taxon>
        <taxon>Eubacteriales</taxon>
        <taxon>Oscillospiraceae</taxon>
        <taxon>Faecalibacterium</taxon>
    </lineage>
</organism>
<dbReference type="Proteomes" id="UP001055185">
    <property type="component" value="Unassembled WGS sequence"/>
</dbReference>
<evidence type="ECO:0000313" key="2">
    <source>
        <dbReference type="EMBL" id="GJN64635.1"/>
    </source>
</evidence>
<comment type="caution">
    <text evidence="2">The sequence shown here is derived from an EMBL/GenBank/DDBJ whole genome shotgun (WGS) entry which is preliminary data.</text>
</comment>
<dbReference type="AlphaFoldDB" id="A0AA37MYZ2"/>